<organism evidence="5 6">
    <name type="scientific">Orchesella dallaii</name>
    <dbReference type="NCBI Taxonomy" id="48710"/>
    <lineage>
        <taxon>Eukaryota</taxon>
        <taxon>Metazoa</taxon>
        <taxon>Ecdysozoa</taxon>
        <taxon>Arthropoda</taxon>
        <taxon>Hexapoda</taxon>
        <taxon>Collembola</taxon>
        <taxon>Entomobryomorpha</taxon>
        <taxon>Entomobryoidea</taxon>
        <taxon>Orchesellidae</taxon>
        <taxon>Orchesellinae</taxon>
        <taxon>Orchesella</taxon>
    </lineage>
</organism>
<keyword evidence="2" id="KW-0720">Serine protease</keyword>
<dbReference type="InterPro" id="IPR018114">
    <property type="entry name" value="TRYPSIN_HIS"/>
</dbReference>
<feature type="chain" id="PRO_5046691183" description="Peptidase S1 domain-containing protein" evidence="3">
    <location>
        <begin position="31"/>
        <end position="315"/>
    </location>
</feature>
<accession>A0ABP1RFG4</accession>
<dbReference type="Gene3D" id="2.40.10.10">
    <property type="entry name" value="Trypsin-like serine proteases"/>
    <property type="match status" value="1"/>
</dbReference>
<dbReference type="PROSITE" id="PS50240">
    <property type="entry name" value="TRYPSIN_DOM"/>
    <property type="match status" value="1"/>
</dbReference>
<comment type="caution">
    <text evidence="5">The sequence shown here is derived from an EMBL/GenBank/DDBJ whole genome shotgun (WGS) entry which is preliminary data.</text>
</comment>
<evidence type="ECO:0000256" key="1">
    <source>
        <dbReference type="ARBA" id="ARBA00023157"/>
    </source>
</evidence>
<evidence type="ECO:0000313" key="5">
    <source>
        <dbReference type="EMBL" id="CAL8126063.1"/>
    </source>
</evidence>
<dbReference type="InterPro" id="IPR009003">
    <property type="entry name" value="Peptidase_S1_PA"/>
</dbReference>
<dbReference type="SMART" id="SM00020">
    <property type="entry name" value="Tryp_SPc"/>
    <property type="match status" value="1"/>
</dbReference>
<dbReference type="InterPro" id="IPR001254">
    <property type="entry name" value="Trypsin_dom"/>
</dbReference>
<protein>
    <recommendedName>
        <fullName evidence="4">Peptidase S1 domain-containing protein</fullName>
    </recommendedName>
</protein>
<dbReference type="PRINTS" id="PR00722">
    <property type="entry name" value="CHYMOTRYPSIN"/>
</dbReference>
<dbReference type="InterPro" id="IPR001314">
    <property type="entry name" value="Peptidase_S1A"/>
</dbReference>
<keyword evidence="6" id="KW-1185">Reference proteome</keyword>
<evidence type="ECO:0000259" key="4">
    <source>
        <dbReference type="PROSITE" id="PS50240"/>
    </source>
</evidence>
<dbReference type="Pfam" id="PF00089">
    <property type="entry name" value="Trypsin"/>
    <property type="match status" value="1"/>
</dbReference>
<proteinExistence type="predicted"/>
<dbReference type="PANTHER" id="PTHR24252:SF7">
    <property type="entry name" value="HYALIN"/>
    <property type="match status" value="1"/>
</dbReference>
<dbReference type="PROSITE" id="PS00134">
    <property type="entry name" value="TRYPSIN_HIS"/>
    <property type="match status" value="1"/>
</dbReference>
<evidence type="ECO:0000256" key="3">
    <source>
        <dbReference type="SAM" id="SignalP"/>
    </source>
</evidence>
<dbReference type="CDD" id="cd00190">
    <property type="entry name" value="Tryp_SPc"/>
    <property type="match status" value="1"/>
</dbReference>
<keyword evidence="2" id="KW-0378">Hydrolase</keyword>
<name>A0ABP1RFG4_9HEXA</name>
<gene>
    <name evidence="5" type="ORF">ODALV1_LOCUS21248</name>
</gene>
<dbReference type="EMBL" id="CAXLJM020000070">
    <property type="protein sequence ID" value="CAL8126063.1"/>
    <property type="molecule type" value="Genomic_DNA"/>
</dbReference>
<feature type="domain" description="Peptidase S1" evidence="4">
    <location>
        <begin position="72"/>
        <end position="308"/>
    </location>
</feature>
<feature type="signal peptide" evidence="3">
    <location>
        <begin position="1"/>
        <end position="30"/>
    </location>
</feature>
<keyword evidence="1" id="KW-1015">Disulfide bond</keyword>
<sequence length="315" mass="34272">MACFDCIQYSSNPFVSSPVLTFLIVSLSQATTTTTVENVNKIEINQSSDQALPIAKADVCECGSKSEQDVKIVGGTLSKEHAWPWVAAIVNNSSPGVFCGASVITNKYLLTAAHCTMPMKQQGLSHFTVILGTNNLDDNTAVQMKVASVTSHPRYNAKTYANDIALLELGSPLNFTKYILPICLTPQIGVPYANKSAIVAGWGDTSFNGQASTLQRQIMIDVLTNKECQLRYVKDYEITNTMMCARKPGKDSCQGDSGGPLFRLKKGSTESYLQIGIVSFGTGCADPKYPGVYTRLSRFTKWVRNVLGNEDFCGR</sequence>
<dbReference type="SUPFAM" id="SSF50494">
    <property type="entry name" value="Trypsin-like serine proteases"/>
    <property type="match status" value="1"/>
</dbReference>
<evidence type="ECO:0000313" key="6">
    <source>
        <dbReference type="Proteomes" id="UP001642540"/>
    </source>
</evidence>
<keyword evidence="3" id="KW-0732">Signal</keyword>
<dbReference type="Proteomes" id="UP001642540">
    <property type="component" value="Unassembled WGS sequence"/>
</dbReference>
<reference evidence="5 6" key="1">
    <citation type="submission" date="2024-08" db="EMBL/GenBank/DDBJ databases">
        <authorList>
            <person name="Cucini C."/>
            <person name="Frati F."/>
        </authorList>
    </citation>
    <scope>NUCLEOTIDE SEQUENCE [LARGE SCALE GENOMIC DNA]</scope>
</reference>
<dbReference type="InterPro" id="IPR043504">
    <property type="entry name" value="Peptidase_S1_PA_chymotrypsin"/>
</dbReference>
<keyword evidence="2" id="KW-0645">Protease</keyword>
<dbReference type="PROSITE" id="PS00135">
    <property type="entry name" value="TRYPSIN_SER"/>
    <property type="match status" value="1"/>
</dbReference>
<dbReference type="InterPro" id="IPR033116">
    <property type="entry name" value="TRYPSIN_SER"/>
</dbReference>
<evidence type="ECO:0000256" key="2">
    <source>
        <dbReference type="RuleBase" id="RU363034"/>
    </source>
</evidence>
<dbReference type="PANTHER" id="PTHR24252">
    <property type="entry name" value="ACROSIN-RELATED"/>
    <property type="match status" value="1"/>
</dbReference>